<dbReference type="EMBL" id="CM001217">
    <property type="protein sequence ID" value="AES61255.1"/>
    <property type="molecule type" value="Genomic_DNA"/>
</dbReference>
<dbReference type="PaxDb" id="3880-AES61255"/>
<evidence type="ECO:0000256" key="1">
    <source>
        <dbReference type="SAM" id="Phobius"/>
    </source>
</evidence>
<reference evidence="3 5" key="1">
    <citation type="journal article" date="2011" name="Nature">
        <title>The Medicago genome provides insight into the evolution of rhizobial symbioses.</title>
        <authorList>
            <person name="Young N.D."/>
            <person name="Debelle F."/>
            <person name="Oldroyd G.E."/>
            <person name="Geurts R."/>
            <person name="Cannon S.B."/>
            <person name="Udvardi M.K."/>
            <person name="Benedito V.A."/>
            <person name="Mayer K.F."/>
            <person name="Gouzy J."/>
            <person name="Schoof H."/>
            <person name="Van de Peer Y."/>
            <person name="Proost S."/>
            <person name="Cook D.R."/>
            <person name="Meyers B.C."/>
            <person name="Spannagl M."/>
            <person name="Cheung F."/>
            <person name="De Mita S."/>
            <person name="Krishnakumar V."/>
            <person name="Gundlach H."/>
            <person name="Zhou S."/>
            <person name="Mudge J."/>
            <person name="Bharti A.K."/>
            <person name="Murray J.D."/>
            <person name="Naoumkina M.A."/>
            <person name="Rosen B."/>
            <person name="Silverstein K.A."/>
            <person name="Tang H."/>
            <person name="Rombauts S."/>
            <person name="Zhao P.X."/>
            <person name="Zhou P."/>
            <person name="Barbe V."/>
            <person name="Bardou P."/>
            <person name="Bechner M."/>
            <person name="Bellec A."/>
            <person name="Berger A."/>
            <person name="Berges H."/>
            <person name="Bidwell S."/>
            <person name="Bisseling T."/>
            <person name="Choisne N."/>
            <person name="Couloux A."/>
            <person name="Denny R."/>
            <person name="Deshpande S."/>
            <person name="Dai X."/>
            <person name="Doyle J.J."/>
            <person name="Dudez A.M."/>
            <person name="Farmer A.D."/>
            <person name="Fouteau S."/>
            <person name="Franken C."/>
            <person name="Gibelin C."/>
            <person name="Gish J."/>
            <person name="Goldstein S."/>
            <person name="Gonzalez A.J."/>
            <person name="Green P.J."/>
            <person name="Hallab A."/>
            <person name="Hartog M."/>
            <person name="Hua A."/>
            <person name="Humphray S.J."/>
            <person name="Jeong D.H."/>
            <person name="Jing Y."/>
            <person name="Jocker A."/>
            <person name="Kenton S.M."/>
            <person name="Kim D.J."/>
            <person name="Klee K."/>
            <person name="Lai H."/>
            <person name="Lang C."/>
            <person name="Lin S."/>
            <person name="Macmil S.L."/>
            <person name="Magdelenat G."/>
            <person name="Matthews L."/>
            <person name="McCorrison J."/>
            <person name="Monaghan E.L."/>
            <person name="Mun J.H."/>
            <person name="Najar F.Z."/>
            <person name="Nicholson C."/>
            <person name="Noirot C."/>
            <person name="O'Bleness M."/>
            <person name="Paule C.R."/>
            <person name="Poulain J."/>
            <person name="Prion F."/>
            <person name="Qin B."/>
            <person name="Qu C."/>
            <person name="Retzel E.F."/>
            <person name="Riddle C."/>
            <person name="Sallet E."/>
            <person name="Samain S."/>
            <person name="Samson N."/>
            <person name="Sanders I."/>
            <person name="Saurat O."/>
            <person name="Scarpelli C."/>
            <person name="Schiex T."/>
            <person name="Segurens B."/>
            <person name="Severin A.J."/>
            <person name="Sherrier D.J."/>
            <person name="Shi R."/>
            <person name="Sims S."/>
            <person name="Singer S.R."/>
            <person name="Sinharoy S."/>
            <person name="Sterck L."/>
            <person name="Viollet A."/>
            <person name="Wang B.B."/>
            <person name="Wang K."/>
            <person name="Wang M."/>
            <person name="Wang X."/>
            <person name="Warfsmann J."/>
            <person name="Weissenbach J."/>
            <person name="White D.D."/>
            <person name="White J.D."/>
            <person name="Wiley G.B."/>
            <person name="Wincker P."/>
            <person name="Xing Y."/>
            <person name="Yang L."/>
            <person name="Yao Z."/>
            <person name="Ying F."/>
            <person name="Zhai J."/>
            <person name="Zhou L."/>
            <person name="Zuber A."/>
            <person name="Denarie J."/>
            <person name="Dixon R.A."/>
            <person name="May G.D."/>
            <person name="Schwartz D.C."/>
            <person name="Rogers J."/>
            <person name="Quetier F."/>
            <person name="Town C.D."/>
            <person name="Roe B.A."/>
        </authorList>
    </citation>
    <scope>NUCLEOTIDE SEQUENCE [LARGE SCALE GENOMIC DNA]</scope>
    <source>
        <strain evidence="3">A17</strain>
        <strain evidence="4 5">cv. Jemalong A17</strain>
    </source>
</reference>
<keyword evidence="2" id="KW-0732">Signal</keyword>
<keyword evidence="1" id="KW-1133">Transmembrane helix</keyword>
<sequence>MAMMKRSVWVIFILGVFSSFSSSIAHGDLRYGSISDDASCSCFWNVIELSPFFDQVLFALPLHLSTALGICFLGFSVYFQIIWDGYGVFSGKLGVKGCLSELFLEFGGSIAFDLRSEVSFLIQVFGLVMVCSQAGRESSGGGIRRRVGISHFLVFNSARLW</sequence>
<evidence type="ECO:0000256" key="2">
    <source>
        <dbReference type="SAM" id="SignalP"/>
    </source>
</evidence>
<organism evidence="3 5">
    <name type="scientific">Medicago truncatula</name>
    <name type="common">Barrel medic</name>
    <name type="synonym">Medicago tribuloides</name>
    <dbReference type="NCBI Taxonomy" id="3880"/>
    <lineage>
        <taxon>Eukaryota</taxon>
        <taxon>Viridiplantae</taxon>
        <taxon>Streptophyta</taxon>
        <taxon>Embryophyta</taxon>
        <taxon>Tracheophyta</taxon>
        <taxon>Spermatophyta</taxon>
        <taxon>Magnoliopsida</taxon>
        <taxon>eudicotyledons</taxon>
        <taxon>Gunneridae</taxon>
        <taxon>Pentapetalae</taxon>
        <taxon>rosids</taxon>
        <taxon>fabids</taxon>
        <taxon>Fabales</taxon>
        <taxon>Fabaceae</taxon>
        <taxon>Papilionoideae</taxon>
        <taxon>50 kb inversion clade</taxon>
        <taxon>NPAAA clade</taxon>
        <taxon>Hologalegina</taxon>
        <taxon>IRL clade</taxon>
        <taxon>Trifolieae</taxon>
        <taxon>Medicago</taxon>
    </lineage>
</organism>
<gene>
    <name evidence="3" type="ordered locus">MTR_1g081190</name>
</gene>
<dbReference type="HOGENOM" id="CLU_1646212_0_0_1"/>
<keyword evidence="1" id="KW-0472">Membrane</keyword>
<evidence type="ECO:0000313" key="3">
    <source>
        <dbReference type="EMBL" id="AES61255.1"/>
    </source>
</evidence>
<proteinExistence type="predicted"/>
<keyword evidence="1 3" id="KW-0812">Transmembrane</keyword>
<accession>G7I6W0</accession>
<feature type="signal peptide" evidence="2">
    <location>
        <begin position="1"/>
        <end position="23"/>
    </location>
</feature>
<evidence type="ECO:0000313" key="4">
    <source>
        <dbReference type="EnsemblPlants" id="AES61255"/>
    </source>
</evidence>
<keyword evidence="5" id="KW-1185">Reference proteome</keyword>
<dbReference type="EnsemblPlants" id="AES61255">
    <property type="protein sequence ID" value="AES61255"/>
    <property type="gene ID" value="MTR_1g081190"/>
</dbReference>
<protein>
    <submittedName>
        <fullName evidence="3">Transmembrane protein, putative</fullName>
    </submittedName>
</protein>
<dbReference type="AlphaFoldDB" id="G7I6W0"/>
<evidence type="ECO:0000313" key="5">
    <source>
        <dbReference type="Proteomes" id="UP000002051"/>
    </source>
</evidence>
<feature type="chain" id="PRO_5014571989" evidence="2">
    <location>
        <begin position="24"/>
        <end position="161"/>
    </location>
</feature>
<reference evidence="3 5" key="2">
    <citation type="journal article" date="2014" name="BMC Genomics">
        <title>An improved genome release (version Mt4.0) for the model legume Medicago truncatula.</title>
        <authorList>
            <person name="Tang H."/>
            <person name="Krishnakumar V."/>
            <person name="Bidwell S."/>
            <person name="Rosen B."/>
            <person name="Chan A."/>
            <person name="Zhou S."/>
            <person name="Gentzbittel L."/>
            <person name="Childs K.L."/>
            <person name="Yandell M."/>
            <person name="Gundlach H."/>
            <person name="Mayer K.F."/>
            <person name="Schwartz D.C."/>
            <person name="Town C.D."/>
        </authorList>
    </citation>
    <scope>GENOME REANNOTATION</scope>
    <source>
        <strain evidence="4 5">cv. Jemalong A17</strain>
    </source>
</reference>
<dbReference type="Proteomes" id="UP000002051">
    <property type="component" value="Unassembled WGS sequence"/>
</dbReference>
<name>G7I6W0_MEDTR</name>
<reference evidence="4" key="3">
    <citation type="submission" date="2015-04" db="UniProtKB">
        <authorList>
            <consortium name="EnsemblPlants"/>
        </authorList>
    </citation>
    <scope>IDENTIFICATION</scope>
    <source>
        <strain evidence="4">cv. Jemalong A17</strain>
    </source>
</reference>
<feature type="transmembrane region" description="Helical" evidence="1">
    <location>
        <begin position="58"/>
        <end position="81"/>
    </location>
</feature>